<dbReference type="STRING" id="417292.SAMN05421806_105252"/>
<dbReference type="AlphaFoldDB" id="A0A1G8ZXM7"/>
<evidence type="ECO:0000256" key="4">
    <source>
        <dbReference type="ARBA" id="ARBA00023136"/>
    </source>
</evidence>
<feature type="domain" description="ABC-2 type transporter transmembrane" evidence="6">
    <location>
        <begin position="19"/>
        <end position="110"/>
    </location>
</feature>
<reference evidence="7 8" key="1">
    <citation type="submission" date="2016-10" db="EMBL/GenBank/DDBJ databases">
        <authorList>
            <person name="de Groot N.N."/>
        </authorList>
    </citation>
    <scope>NUCLEOTIDE SEQUENCE [LARGE SCALE GENOMIC DNA]</scope>
    <source>
        <strain evidence="7 8">CGMCC 4.5727</strain>
    </source>
</reference>
<keyword evidence="3 5" id="KW-1133">Transmembrane helix</keyword>
<dbReference type="RefSeq" id="WP_093610476.1">
    <property type="nucleotide sequence ID" value="NZ_FNFF01000005.1"/>
</dbReference>
<feature type="transmembrane region" description="Helical" evidence="5">
    <location>
        <begin position="20"/>
        <end position="40"/>
    </location>
</feature>
<evidence type="ECO:0000259" key="6">
    <source>
        <dbReference type="Pfam" id="PF12698"/>
    </source>
</evidence>
<accession>A0A1G8ZXM7</accession>
<name>A0A1G8ZXM7_9ACTN</name>
<gene>
    <name evidence="7" type="ORF">SAMN05421806_105252</name>
</gene>
<evidence type="ECO:0000256" key="5">
    <source>
        <dbReference type="SAM" id="Phobius"/>
    </source>
</evidence>
<feature type="transmembrane region" description="Helical" evidence="5">
    <location>
        <begin position="244"/>
        <end position="262"/>
    </location>
</feature>
<evidence type="ECO:0000256" key="2">
    <source>
        <dbReference type="ARBA" id="ARBA00022692"/>
    </source>
</evidence>
<keyword evidence="4 5" id="KW-0472">Membrane</keyword>
<feature type="transmembrane region" description="Helical" evidence="5">
    <location>
        <begin position="217"/>
        <end position="237"/>
    </location>
</feature>
<feature type="transmembrane region" description="Helical" evidence="5">
    <location>
        <begin position="184"/>
        <end position="205"/>
    </location>
</feature>
<evidence type="ECO:0000313" key="7">
    <source>
        <dbReference type="EMBL" id="SDK19889.1"/>
    </source>
</evidence>
<proteinExistence type="predicted"/>
<feature type="transmembrane region" description="Helical" evidence="5">
    <location>
        <begin position="158"/>
        <end position="177"/>
    </location>
</feature>
<evidence type="ECO:0000256" key="3">
    <source>
        <dbReference type="ARBA" id="ARBA00022989"/>
    </source>
</evidence>
<dbReference type="InterPro" id="IPR013525">
    <property type="entry name" value="ABC2_TM"/>
</dbReference>
<sequence length="342" mass="33548">MSSATSAASAPPVGTHPRKLIAVIVLVPVIMALALWAFAWPASRTAPRDLPLGVAGPASAVTQVEQQLAQRDGAFEIHRYEDEAAAREAIEDRAVYGAIVVTQQGPKLLTATAASPLVAQLLQQAATAGAPEGTELPVDDVVAAPADDPRGGVLNASVLPLAIAGVAAGALVTVMGLRGGRAVVALVGAATLVGIVAAALAHSWLGALTGSWWTEAGVLALSALAVSAAVAGLGALIGTSGIGLGALLVVLIGNPFSGVASAPELLPQPAGLLGQLLPPGAGGSLLRSVSFFDGAGAAGPAITLGIWALAGLALVLIGTRRRPAPAEADAAPANSPQPAPVG</sequence>
<evidence type="ECO:0000256" key="1">
    <source>
        <dbReference type="ARBA" id="ARBA00004141"/>
    </source>
</evidence>
<dbReference type="GO" id="GO:0140359">
    <property type="term" value="F:ABC-type transporter activity"/>
    <property type="evidence" value="ECO:0007669"/>
    <property type="project" value="InterPro"/>
</dbReference>
<dbReference type="EMBL" id="FNFF01000005">
    <property type="protein sequence ID" value="SDK19889.1"/>
    <property type="molecule type" value="Genomic_DNA"/>
</dbReference>
<dbReference type="GO" id="GO:0016020">
    <property type="term" value="C:membrane"/>
    <property type="evidence" value="ECO:0007669"/>
    <property type="project" value="UniProtKB-SubCell"/>
</dbReference>
<keyword evidence="8" id="KW-1185">Reference proteome</keyword>
<protein>
    <recommendedName>
        <fullName evidence="6">ABC-2 type transporter transmembrane domain-containing protein</fullName>
    </recommendedName>
</protein>
<feature type="transmembrane region" description="Helical" evidence="5">
    <location>
        <begin position="297"/>
        <end position="317"/>
    </location>
</feature>
<keyword evidence="2 5" id="KW-0812">Transmembrane</keyword>
<dbReference type="OrthoDB" id="3217869at2"/>
<organism evidence="7 8">
    <name type="scientific">Streptomyces indicus</name>
    <dbReference type="NCBI Taxonomy" id="417292"/>
    <lineage>
        <taxon>Bacteria</taxon>
        <taxon>Bacillati</taxon>
        <taxon>Actinomycetota</taxon>
        <taxon>Actinomycetes</taxon>
        <taxon>Kitasatosporales</taxon>
        <taxon>Streptomycetaceae</taxon>
        <taxon>Streptomyces</taxon>
    </lineage>
</organism>
<comment type="subcellular location">
    <subcellularLocation>
        <location evidence="1">Membrane</location>
        <topology evidence="1">Multi-pass membrane protein</topology>
    </subcellularLocation>
</comment>
<dbReference type="Proteomes" id="UP000199155">
    <property type="component" value="Unassembled WGS sequence"/>
</dbReference>
<evidence type="ECO:0000313" key="8">
    <source>
        <dbReference type="Proteomes" id="UP000199155"/>
    </source>
</evidence>
<dbReference type="Pfam" id="PF12698">
    <property type="entry name" value="ABC2_membrane_3"/>
    <property type="match status" value="1"/>
</dbReference>